<dbReference type="RefSeq" id="WP_146813590.1">
    <property type="nucleotide sequence ID" value="NZ_BJYD01000006.1"/>
</dbReference>
<dbReference type="GO" id="GO:0006629">
    <property type="term" value="P:lipid metabolic process"/>
    <property type="evidence" value="ECO:0007669"/>
    <property type="project" value="InterPro"/>
</dbReference>
<keyword evidence="2" id="KW-1185">Reference proteome</keyword>
<dbReference type="AlphaFoldDB" id="A0A511WNA8"/>
<dbReference type="EMBL" id="BJYD01000006">
    <property type="protein sequence ID" value="GEN52624.1"/>
    <property type="molecule type" value="Genomic_DNA"/>
</dbReference>
<dbReference type="PANTHER" id="PTHR11440">
    <property type="entry name" value="LECITHIN-CHOLESTEROL ACYLTRANSFERASE-RELATED"/>
    <property type="match status" value="1"/>
</dbReference>
<proteinExistence type="predicted"/>
<evidence type="ECO:0000313" key="2">
    <source>
        <dbReference type="Proteomes" id="UP000321886"/>
    </source>
</evidence>
<dbReference type="Pfam" id="PF02450">
    <property type="entry name" value="LCAT"/>
    <property type="match status" value="1"/>
</dbReference>
<evidence type="ECO:0000313" key="1">
    <source>
        <dbReference type="EMBL" id="GEN52624.1"/>
    </source>
</evidence>
<sequence length="314" mass="35313">MRTDHTPLIVIPGLFGSMSNEIIPGTGGWSFGLAGMVYEPFVLMLETMGYRRGENLFICFYDWSQKIEHSASHYLAKTVTMAKRQTGAERVNLISHSMGGLVARAYVQGDEYQNDVDQLIQLCTPNAGSAPNYSYWAGGELPTGEKGKINFVHFYMRWYLEYLRHHYKGSQMDVIHRHFPGLLDIVPGSDYQNYLIMKECNNRALLPYTHMKTTNAFLDSLNAERSILDQRNIDVTVIAGTGEESIKYLEVVPYTGTGAWVDGEVTAAAYTNEGDGDAIQESVFLLDGDHYTVEGTHIEVLYKSKDILRPKIGR</sequence>
<organism evidence="1 2">
    <name type="scientific">Halobacillus faecis</name>
    <dbReference type="NCBI Taxonomy" id="360184"/>
    <lineage>
        <taxon>Bacteria</taxon>
        <taxon>Bacillati</taxon>
        <taxon>Bacillota</taxon>
        <taxon>Bacilli</taxon>
        <taxon>Bacillales</taxon>
        <taxon>Bacillaceae</taxon>
        <taxon>Halobacillus</taxon>
    </lineage>
</organism>
<evidence type="ECO:0008006" key="3">
    <source>
        <dbReference type="Google" id="ProtNLM"/>
    </source>
</evidence>
<gene>
    <name evidence="1" type="ORF">HFA01_08860</name>
</gene>
<dbReference type="GO" id="GO:0008374">
    <property type="term" value="F:O-acyltransferase activity"/>
    <property type="evidence" value="ECO:0007669"/>
    <property type="project" value="InterPro"/>
</dbReference>
<dbReference type="Gene3D" id="3.40.50.1820">
    <property type="entry name" value="alpha/beta hydrolase"/>
    <property type="match status" value="1"/>
</dbReference>
<dbReference type="Proteomes" id="UP000321886">
    <property type="component" value="Unassembled WGS sequence"/>
</dbReference>
<dbReference type="InterPro" id="IPR029058">
    <property type="entry name" value="AB_hydrolase_fold"/>
</dbReference>
<accession>A0A511WNA8</accession>
<dbReference type="InterPro" id="IPR003386">
    <property type="entry name" value="LACT/PDAT_acylTrfase"/>
</dbReference>
<name>A0A511WNA8_9BACI</name>
<dbReference type="OrthoDB" id="503948at2"/>
<reference evidence="1 2" key="1">
    <citation type="submission" date="2019-07" db="EMBL/GenBank/DDBJ databases">
        <title>Whole genome shotgun sequence of Halobacillus faecis NBRC 103569.</title>
        <authorList>
            <person name="Hosoyama A."/>
            <person name="Uohara A."/>
            <person name="Ohji S."/>
            <person name="Ichikawa N."/>
        </authorList>
    </citation>
    <scope>NUCLEOTIDE SEQUENCE [LARGE SCALE GENOMIC DNA]</scope>
    <source>
        <strain evidence="1 2">NBRC 103569</strain>
    </source>
</reference>
<dbReference type="SUPFAM" id="SSF53474">
    <property type="entry name" value="alpha/beta-Hydrolases"/>
    <property type="match status" value="1"/>
</dbReference>
<protein>
    <recommendedName>
        <fullName evidence="3">Acetyltransferase</fullName>
    </recommendedName>
</protein>
<comment type="caution">
    <text evidence="1">The sequence shown here is derived from an EMBL/GenBank/DDBJ whole genome shotgun (WGS) entry which is preliminary data.</text>
</comment>